<dbReference type="Pfam" id="PF07045">
    <property type="entry name" value="DUF1330"/>
    <property type="match status" value="1"/>
</dbReference>
<dbReference type="OrthoDB" id="9806380at2"/>
<dbReference type="STRING" id="1317121.ATO11_09890"/>
<comment type="caution">
    <text evidence="2">The sequence shown here is derived from an EMBL/GenBank/DDBJ whole genome shotgun (WGS) entry which is preliminary data.</text>
</comment>
<dbReference type="InterPro" id="IPR011008">
    <property type="entry name" value="Dimeric_a/b-barrel"/>
</dbReference>
<gene>
    <name evidence="2" type="ORF">ATO11_09890</name>
</gene>
<evidence type="ECO:0000313" key="3">
    <source>
        <dbReference type="Proteomes" id="UP000036938"/>
    </source>
</evidence>
<dbReference type="InterPro" id="IPR010753">
    <property type="entry name" value="DUF1330"/>
</dbReference>
<protein>
    <recommendedName>
        <fullName evidence="1">DUF1330 domain-containing protein</fullName>
    </recommendedName>
</protein>
<dbReference type="SUPFAM" id="SSF54909">
    <property type="entry name" value="Dimeric alpha+beta barrel"/>
    <property type="match status" value="1"/>
</dbReference>
<evidence type="ECO:0000313" key="2">
    <source>
        <dbReference type="EMBL" id="KNG93522.1"/>
    </source>
</evidence>
<dbReference type="Gene3D" id="3.30.70.100">
    <property type="match status" value="1"/>
</dbReference>
<keyword evidence="3" id="KW-1185">Reference proteome</keyword>
<name>A0A0L1JP86_9RHOB</name>
<dbReference type="PANTHER" id="PTHR41521">
    <property type="match status" value="1"/>
</dbReference>
<organism evidence="2 3">
    <name type="scientific">Pseudaestuariivita atlantica</name>
    <dbReference type="NCBI Taxonomy" id="1317121"/>
    <lineage>
        <taxon>Bacteria</taxon>
        <taxon>Pseudomonadati</taxon>
        <taxon>Pseudomonadota</taxon>
        <taxon>Alphaproteobacteria</taxon>
        <taxon>Rhodobacterales</taxon>
        <taxon>Paracoccaceae</taxon>
        <taxon>Pseudaestuariivita</taxon>
    </lineage>
</organism>
<dbReference type="RefSeq" id="WP_050530707.1">
    <property type="nucleotide sequence ID" value="NZ_AQQZ01000004.1"/>
</dbReference>
<dbReference type="AlphaFoldDB" id="A0A0L1JP86"/>
<evidence type="ECO:0000259" key="1">
    <source>
        <dbReference type="Pfam" id="PF07045"/>
    </source>
</evidence>
<dbReference type="EMBL" id="AQQZ01000004">
    <property type="protein sequence ID" value="KNG93522.1"/>
    <property type="molecule type" value="Genomic_DNA"/>
</dbReference>
<reference evidence="2 3" key="1">
    <citation type="journal article" date="2015" name="Int. J. Syst. Evol. Microbiol.">
        <title>Aestuariivita atlantica sp. nov., isolated from deep sea sediment of the Atlantic Ocean.</title>
        <authorList>
            <person name="Li G."/>
            <person name="Lai Q."/>
            <person name="Du Y."/>
            <person name="Liu X."/>
            <person name="Sun F."/>
            <person name="Shao Z."/>
        </authorList>
    </citation>
    <scope>NUCLEOTIDE SEQUENCE [LARGE SCALE GENOMIC DNA]</scope>
    <source>
        <strain evidence="2 3">22II-S11-z3</strain>
    </source>
</reference>
<feature type="domain" description="DUF1330" evidence="1">
    <location>
        <begin position="4"/>
        <end position="96"/>
    </location>
</feature>
<dbReference type="PANTHER" id="PTHR41521:SF4">
    <property type="entry name" value="BLR0684 PROTEIN"/>
    <property type="match status" value="1"/>
</dbReference>
<sequence length="97" mass="10409">MARGYVIAQINVTDPQAYPGYVALVGPTVEKFGGAFLVRGGRSESFEGTPPGNRTVVIEFPSYQAAQDWYHSSEYAPVRALRQAASTSVQTIVEGVA</sequence>
<proteinExistence type="predicted"/>
<accession>A0A0L1JP86</accession>
<dbReference type="Proteomes" id="UP000036938">
    <property type="component" value="Unassembled WGS sequence"/>
</dbReference>